<evidence type="ECO:0000313" key="6">
    <source>
        <dbReference type="EMBL" id="TWI74901.1"/>
    </source>
</evidence>
<keyword evidence="2 6" id="KW-0808">Transferase</keyword>
<evidence type="ECO:0000313" key="7">
    <source>
        <dbReference type="Proteomes" id="UP000316291"/>
    </source>
</evidence>
<name>A0A562S0P5_9BRAD</name>
<evidence type="ECO:0000256" key="1">
    <source>
        <dbReference type="ARBA" id="ARBA00012452"/>
    </source>
</evidence>
<dbReference type="GO" id="GO:0043295">
    <property type="term" value="F:glutathione binding"/>
    <property type="evidence" value="ECO:0007669"/>
    <property type="project" value="TreeGrafter"/>
</dbReference>
<dbReference type="InterPro" id="IPR036249">
    <property type="entry name" value="Thioredoxin-like_sf"/>
</dbReference>
<dbReference type="InterPro" id="IPR040079">
    <property type="entry name" value="Glutathione_S-Trfase"/>
</dbReference>
<feature type="domain" description="GST N-terminal" evidence="4">
    <location>
        <begin position="2"/>
        <end position="80"/>
    </location>
</feature>
<dbReference type="GO" id="GO:0005737">
    <property type="term" value="C:cytoplasm"/>
    <property type="evidence" value="ECO:0007669"/>
    <property type="project" value="TreeGrafter"/>
</dbReference>
<dbReference type="InterPro" id="IPR010987">
    <property type="entry name" value="Glutathione-S-Trfase_C-like"/>
</dbReference>
<dbReference type="GO" id="GO:0004364">
    <property type="term" value="F:glutathione transferase activity"/>
    <property type="evidence" value="ECO:0007669"/>
    <property type="project" value="UniProtKB-EC"/>
</dbReference>
<dbReference type="SUPFAM" id="SSF47616">
    <property type="entry name" value="GST C-terminal domain-like"/>
    <property type="match status" value="1"/>
</dbReference>
<dbReference type="Pfam" id="PF00043">
    <property type="entry name" value="GST_C"/>
    <property type="match status" value="1"/>
</dbReference>
<dbReference type="RefSeq" id="WP_018647814.1">
    <property type="nucleotide sequence ID" value="NZ_VLLA01000002.1"/>
</dbReference>
<dbReference type="SFLD" id="SFLDS00019">
    <property type="entry name" value="Glutathione_Transferase_(cytos"/>
    <property type="match status" value="1"/>
</dbReference>
<dbReference type="InterPro" id="IPR004045">
    <property type="entry name" value="Glutathione_S-Trfase_N"/>
</dbReference>
<evidence type="ECO:0000259" key="4">
    <source>
        <dbReference type="PROSITE" id="PS50404"/>
    </source>
</evidence>
<dbReference type="GO" id="GO:0006749">
    <property type="term" value="P:glutathione metabolic process"/>
    <property type="evidence" value="ECO:0007669"/>
    <property type="project" value="TreeGrafter"/>
</dbReference>
<dbReference type="PANTHER" id="PTHR43900">
    <property type="entry name" value="GLUTATHIONE S-TRANSFERASE RHO"/>
    <property type="match status" value="1"/>
</dbReference>
<dbReference type="SFLD" id="SFLDG00358">
    <property type="entry name" value="Main_(cytGST)"/>
    <property type="match status" value="1"/>
</dbReference>
<accession>A0A562S0P5</accession>
<dbReference type="OrthoDB" id="9797500at2"/>
<evidence type="ECO:0000256" key="2">
    <source>
        <dbReference type="ARBA" id="ARBA00022679"/>
    </source>
</evidence>
<dbReference type="Proteomes" id="UP000316291">
    <property type="component" value="Unassembled WGS sequence"/>
</dbReference>
<feature type="domain" description="GST C-terminal" evidence="5">
    <location>
        <begin position="85"/>
        <end position="230"/>
    </location>
</feature>
<dbReference type="PANTHER" id="PTHR43900:SF3">
    <property type="entry name" value="GLUTATHIONE S-TRANSFERASE RHO"/>
    <property type="match status" value="1"/>
</dbReference>
<dbReference type="AlphaFoldDB" id="A0A562S0P5"/>
<comment type="caution">
    <text evidence="6">The sequence shown here is derived from an EMBL/GenBank/DDBJ whole genome shotgun (WGS) entry which is preliminary data.</text>
</comment>
<comment type="similarity">
    <text evidence="3">Belongs to the GST superfamily.</text>
</comment>
<dbReference type="PROSITE" id="PS50405">
    <property type="entry name" value="GST_CTER"/>
    <property type="match status" value="1"/>
</dbReference>
<protein>
    <recommendedName>
        <fullName evidence="1">glutathione transferase</fullName>
        <ecNumber evidence="1">2.5.1.18</ecNumber>
    </recommendedName>
</protein>
<dbReference type="InterPro" id="IPR036282">
    <property type="entry name" value="Glutathione-S-Trfase_C_sf"/>
</dbReference>
<dbReference type="EC" id="2.5.1.18" evidence="1"/>
<dbReference type="InterPro" id="IPR004046">
    <property type="entry name" value="GST_C"/>
</dbReference>
<evidence type="ECO:0000259" key="5">
    <source>
        <dbReference type="PROSITE" id="PS50405"/>
    </source>
</evidence>
<organism evidence="6 7">
    <name type="scientific">Bradyrhizobium huanghuaihaiense</name>
    <dbReference type="NCBI Taxonomy" id="990078"/>
    <lineage>
        <taxon>Bacteria</taxon>
        <taxon>Pseudomonadati</taxon>
        <taxon>Pseudomonadota</taxon>
        <taxon>Alphaproteobacteria</taxon>
        <taxon>Hyphomicrobiales</taxon>
        <taxon>Nitrobacteraceae</taxon>
        <taxon>Bradyrhizobium</taxon>
    </lineage>
</organism>
<dbReference type="Gene3D" id="1.20.1050.10">
    <property type="match status" value="1"/>
</dbReference>
<dbReference type="Gene3D" id="3.40.30.10">
    <property type="entry name" value="Glutaredoxin"/>
    <property type="match status" value="1"/>
</dbReference>
<dbReference type="Pfam" id="PF02798">
    <property type="entry name" value="GST_N"/>
    <property type="match status" value="1"/>
</dbReference>
<dbReference type="PROSITE" id="PS50404">
    <property type="entry name" value="GST_NTER"/>
    <property type="match status" value="1"/>
</dbReference>
<proteinExistence type="inferred from homology"/>
<dbReference type="EMBL" id="VLLA01000002">
    <property type="protein sequence ID" value="TWI74901.1"/>
    <property type="molecule type" value="Genomic_DNA"/>
</dbReference>
<gene>
    <name evidence="6" type="ORF">IQ16_01193</name>
</gene>
<reference evidence="6 7" key="1">
    <citation type="journal article" date="2015" name="Stand. Genomic Sci.">
        <title>Genomic Encyclopedia of Bacterial and Archaeal Type Strains, Phase III: the genomes of soil and plant-associated and newly described type strains.</title>
        <authorList>
            <person name="Whitman W.B."/>
            <person name="Woyke T."/>
            <person name="Klenk H.P."/>
            <person name="Zhou Y."/>
            <person name="Lilburn T.G."/>
            <person name="Beck B.J."/>
            <person name="De Vos P."/>
            <person name="Vandamme P."/>
            <person name="Eisen J.A."/>
            <person name="Garrity G."/>
            <person name="Hugenholtz P."/>
            <person name="Kyrpides N.C."/>
        </authorList>
    </citation>
    <scope>NUCLEOTIDE SEQUENCE [LARGE SCALE GENOMIC DNA]</scope>
    <source>
        <strain evidence="6 7">CGMCC 1.10948</strain>
    </source>
</reference>
<dbReference type="SUPFAM" id="SSF52833">
    <property type="entry name" value="Thioredoxin-like"/>
    <property type="match status" value="1"/>
</dbReference>
<sequence length="230" mass="26673">MSETIVYGFPRSTFVNIVRLVLTHKDVVYRFEDLEPVMGRSEHLALHPFNRVPIFRHGDFTVYETRAIVGYIDEVFAGVRLTPQNPHARARMNQWIGVVDSYVYPYMIYHVTHERLVFPELGIASDDKVVAHALPKVENALVTIERELADGRDYLLGPELSIADFYLLPSTFAFSLTEEGKAMYPKFPAFCRWRERMESLPTTQKLRAILPPRQPIAHAREWAKSHRPKY</sequence>
<evidence type="ECO:0000256" key="3">
    <source>
        <dbReference type="RuleBase" id="RU003494"/>
    </source>
</evidence>
<keyword evidence="7" id="KW-1185">Reference proteome</keyword>